<dbReference type="GO" id="GO:0000428">
    <property type="term" value="C:DNA-directed RNA polymerase complex"/>
    <property type="evidence" value="ECO:0007669"/>
    <property type="project" value="UniProtKB-KW"/>
</dbReference>
<dbReference type="GO" id="GO:0006352">
    <property type="term" value="P:DNA-templated transcription initiation"/>
    <property type="evidence" value="ECO:0007669"/>
    <property type="project" value="InterPro"/>
</dbReference>
<dbReference type="OrthoDB" id="9814402at2"/>
<keyword evidence="8 10" id="KW-0238">DNA-binding</keyword>
<dbReference type="InterPro" id="IPR000394">
    <property type="entry name" value="RNA_pol_sigma_54"/>
</dbReference>
<evidence type="ECO:0000313" key="14">
    <source>
        <dbReference type="EMBL" id="SBS29994.1"/>
    </source>
</evidence>
<dbReference type="Pfam" id="PF04552">
    <property type="entry name" value="Sigma54_DBD"/>
    <property type="match status" value="1"/>
</dbReference>
<dbReference type="GO" id="GO:0016779">
    <property type="term" value="F:nucleotidyltransferase activity"/>
    <property type="evidence" value="ECO:0007669"/>
    <property type="project" value="UniProtKB-KW"/>
</dbReference>
<evidence type="ECO:0000256" key="10">
    <source>
        <dbReference type="PIRNR" id="PIRNR000774"/>
    </source>
</evidence>
<evidence type="ECO:0000313" key="15">
    <source>
        <dbReference type="Proteomes" id="UP000092544"/>
    </source>
</evidence>
<evidence type="ECO:0000259" key="12">
    <source>
        <dbReference type="Pfam" id="PF04552"/>
    </source>
</evidence>
<dbReference type="NCBIfam" id="NF004595">
    <property type="entry name" value="PRK05932.1-2"/>
    <property type="match status" value="1"/>
</dbReference>
<dbReference type="Gene3D" id="1.10.10.60">
    <property type="entry name" value="Homeodomain-like"/>
    <property type="match status" value="1"/>
</dbReference>
<dbReference type="PROSITE" id="PS50044">
    <property type="entry name" value="SIGMA54_3"/>
    <property type="match status" value="1"/>
</dbReference>
<feature type="compositionally biased region" description="Acidic residues" evidence="11">
    <location>
        <begin position="96"/>
        <end position="108"/>
    </location>
</feature>
<organism evidence="14 15">
    <name type="scientific">Marinomonas spartinae</name>
    <dbReference type="NCBI Taxonomy" id="1792290"/>
    <lineage>
        <taxon>Bacteria</taxon>
        <taxon>Pseudomonadati</taxon>
        <taxon>Pseudomonadota</taxon>
        <taxon>Gammaproteobacteria</taxon>
        <taxon>Oceanospirillales</taxon>
        <taxon>Oceanospirillaceae</taxon>
        <taxon>Marinomonas</taxon>
    </lineage>
</organism>
<evidence type="ECO:0000259" key="13">
    <source>
        <dbReference type="Pfam" id="PF04963"/>
    </source>
</evidence>
<dbReference type="RefSeq" id="WP_067014849.1">
    <property type="nucleotide sequence ID" value="NZ_FLOB01000003.1"/>
</dbReference>
<evidence type="ECO:0000256" key="8">
    <source>
        <dbReference type="ARBA" id="ARBA00023125"/>
    </source>
</evidence>
<evidence type="ECO:0000256" key="3">
    <source>
        <dbReference type="ARBA" id="ARBA00022478"/>
    </source>
</evidence>
<reference evidence="14 15" key="1">
    <citation type="submission" date="2016-06" db="EMBL/GenBank/DDBJ databases">
        <authorList>
            <person name="Kjaerup R.B."/>
            <person name="Dalgaard T.S."/>
            <person name="Juul-Madsen H.R."/>
        </authorList>
    </citation>
    <scope>NUCLEOTIDE SEQUENCE [LARGE SCALE GENOMIC DNA]</scope>
    <source>
        <strain evidence="14 15">CECT 8886</strain>
    </source>
</reference>
<keyword evidence="6 10" id="KW-0805">Transcription regulation</keyword>
<keyword evidence="7 10" id="KW-0731">Sigma factor</keyword>
<evidence type="ECO:0000256" key="9">
    <source>
        <dbReference type="ARBA" id="ARBA00023163"/>
    </source>
</evidence>
<dbReference type="InterPro" id="IPR007634">
    <property type="entry name" value="RNA_pol_sigma_54_DNA-bd"/>
</dbReference>
<feature type="domain" description="RNA polymerase sigma factor 54 core-binding" evidence="13">
    <location>
        <begin position="128"/>
        <end position="322"/>
    </location>
</feature>
<dbReference type="Pfam" id="PF00309">
    <property type="entry name" value="Sigma54_AID"/>
    <property type="match status" value="1"/>
</dbReference>
<dbReference type="STRING" id="1792290.MSP8886_01663"/>
<dbReference type="GO" id="GO:0001216">
    <property type="term" value="F:DNA-binding transcription activator activity"/>
    <property type="evidence" value="ECO:0007669"/>
    <property type="project" value="InterPro"/>
</dbReference>
<dbReference type="GO" id="GO:0003677">
    <property type="term" value="F:DNA binding"/>
    <property type="evidence" value="ECO:0007669"/>
    <property type="project" value="UniProtKB-KW"/>
</dbReference>
<keyword evidence="4 10" id="KW-0808">Transferase</keyword>
<sequence length="496" mass="56652">MKQSLQLKLGQQLTMTPQLQQAIRLLQLSTLDLKQEIHEFLESNPLLEIDDEEYTSSDTPLTLRERDSDDTHSAEKKVESNSSEEAKVESEWTDSIPEELSIDSDWDDTYQNSASVSHSNNYENDGDFESRNAPEESIQDHLIWQLNLTHMSDRDIEIAYAIIECVQSDGYLSISPDEIWESLTTELEDLELDEVIAVQHRLQRFDPVGVCSIDLRDCLLVQLEPFREHPLYKSTYNLVDNYLPLLGNRDFSQLSRKTKLKEESLKEVIELIQQLNPRPGSIIDADDTDYVIPDVSVRKRNNVWQVELNNDALPPVKINETYSAMASTASTSEDVTYIKNSLQEAKWFMKSLQSRNETLLKVTSCIVNRQIDFFELGEEAMKPMVLHDVAEEVGMHESTISRVTTQKYMHTPKGIFELKYFFSSHVNTASGGECSSTAIRAMIKKLVSEEPAKKPLSDNKLASILAEQGIQVARRTVAKYREAMNIPPSNERKRLI</sequence>
<dbReference type="PANTHER" id="PTHR32248">
    <property type="entry name" value="RNA POLYMERASE SIGMA-54 FACTOR"/>
    <property type="match status" value="1"/>
</dbReference>
<dbReference type="PRINTS" id="PR00045">
    <property type="entry name" value="SIGMA54FCT"/>
</dbReference>
<dbReference type="EMBL" id="FLOB01000003">
    <property type="protein sequence ID" value="SBS29994.1"/>
    <property type="molecule type" value="Genomic_DNA"/>
</dbReference>
<dbReference type="Proteomes" id="UP000092544">
    <property type="component" value="Unassembled WGS sequence"/>
</dbReference>
<evidence type="ECO:0000256" key="5">
    <source>
        <dbReference type="ARBA" id="ARBA00022695"/>
    </source>
</evidence>
<evidence type="ECO:0000256" key="1">
    <source>
        <dbReference type="ARBA" id="ARBA00008798"/>
    </source>
</evidence>
<dbReference type="InterPro" id="IPR007046">
    <property type="entry name" value="RNA_pol_sigma_54_core-bd"/>
</dbReference>
<evidence type="ECO:0000256" key="2">
    <source>
        <dbReference type="ARBA" id="ARBA00019942"/>
    </source>
</evidence>
<dbReference type="GO" id="GO:0016987">
    <property type="term" value="F:sigma factor activity"/>
    <property type="evidence" value="ECO:0007669"/>
    <property type="project" value="UniProtKB-KW"/>
</dbReference>
<comment type="function">
    <text evidence="10">Sigma factors are initiation factors that promote the attachment of RNA polymerase to specific initiation sites and are then released.</text>
</comment>
<evidence type="ECO:0000256" key="4">
    <source>
        <dbReference type="ARBA" id="ARBA00022679"/>
    </source>
</evidence>
<keyword evidence="5 10" id="KW-0548">Nucleotidyltransferase</keyword>
<feature type="domain" description="RNA polymerase sigma factor 54 DNA-binding" evidence="12">
    <location>
        <begin position="336"/>
        <end position="494"/>
    </location>
</feature>
<evidence type="ECO:0000256" key="6">
    <source>
        <dbReference type="ARBA" id="ARBA00023015"/>
    </source>
</evidence>
<dbReference type="PROSITE" id="PS00717">
    <property type="entry name" value="SIGMA54_1"/>
    <property type="match status" value="1"/>
</dbReference>
<dbReference type="PANTHER" id="PTHR32248:SF4">
    <property type="entry name" value="RNA POLYMERASE SIGMA-54 FACTOR"/>
    <property type="match status" value="1"/>
</dbReference>
<feature type="compositionally biased region" description="Polar residues" evidence="11">
    <location>
        <begin position="109"/>
        <end position="123"/>
    </location>
</feature>
<dbReference type="FunFam" id="1.10.10.60:FF:000045">
    <property type="entry name" value="RNA polymerase sigma-54 factor"/>
    <property type="match status" value="1"/>
</dbReference>
<evidence type="ECO:0000256" key="7">
    <source>
        <dbReference type="ARBA" id="ARBA00023082"/>
    </source>
</evidence>
<feature type="region of interest" description="Disordered" evidence="11">
    <location>
        <begin position="51"/>
        <end position="133"/>
    </location>
</feature>
<comment type="similarity">
    <text evidence="1 10">Belongs to the sigma-54 factor family.</text>
</comment>
<dbReference type="NCBIfam" id="TIGR02395">
    <property type="entry name" value="rpoN_sigma"/>
    <property type="match status" value="1"/>
</dbReference>
<keyword evidence="3 10" id="KW-0240">DNA-directed RNA polymerase</keyword>
<dbReference type="NCBIfam" id="NF009118">
    <property type="entry name" value="PRK12469.1"/>
    <property type="match status" value="1"/>
</dbReference>
<protein>
    <recommendedName>
        <fullName evidence="2 10">RNA polymerase sigma-54 factor</fullName>
    </recommendedName>
</protein>
<dbReference type="Gene3D" id="1.10.10.1330">
    <property type="entry name" value="RNA polymerase sigma-54 factor, core-binding domain"/>
    <property type="match status" value="1"/>
</dbReference>
<dbReference type="PROSITE" id="PS00718">
    <property type="entry name" value="SIGMA54_2"/>
    <property type="match status" value="1"/>
</dbReference>
<evidence type="ECO:0000256" key="11">
    <source>
        <dbReference type="SAM" id="MobiDB-lite"/>
    </source>
</evidence>
<dbReference type="Pfam" id="PF04963">
    <property type="entry name" value="Sigma54_CBD"/>
    <property type="match status" value="1"/>
</dbReference>
<gene>
    <name evidence="14" type="primary">rpoN</name>
    <name evidence="14" type="ORF">MSP8886_01663</name>
</gene>
<dbReference type="PIRSF" id="PIRSF000774">
    <property type="entry name" value="RpoN"/>
    <property type="match status" value="1"/>
</dbReference>
<proteinExistence type="inferred from homology"/>
<feature type="compositionally biased region" description="Basic and acidic residues" evidence="11">
    <location>
        <begin position="63"/>
        <end position="90"/>
    </location>
</feature>
<dbReference type="InterPro" id="IPR038709">
    <property type="entry name" value="RpoN_core-bd_sf"/>
</dbReference>
<accession>A0A1A8TBG3</accession>
<dbReference type="AlphaFoldDB" id="A0A1A8TBG3"/>
<name>A0A1A8TBG3_9GAMM</name>
<keyword evidence="15" id="KW-1185">Reference proteome</keyword>
<keyword evidence="9 10" id="KW-0804">Transcription</keyword>